<keyword evidence="4" id="KW-1185">Reference proteome</keyword>
<name>A0A923SMY3_9BACT</name>
<evidence type="ECO:0000256" key="1">
    <source>
        <dbReference type="SAM" id="SignalP"/>
    </source>
</evidence>
<feature type="chain" id="PRO_5037456821" evidence="1">
    <location>
        <begin position="27"/>
        <end position="163"/>
    </location>
</feature>
<dbReference type="InterPro" id="IPR025433">
    <property type="entry name" value="DUF4168"/>
</dbReference>
<feature type="domain" description="DUF4168" evidence="2">
    <location>
        <begin position="102"/>
        <end position="156"/>
    </location>
</feature>
<organism evidence="3 4">
    <name type="scientific">Pontibacter cellulosilyticus</name>
    <dbReference type="NCBI Taxonomy" id="1720253"/>
    <lineage>
        <taxon>Bacteria</taxon>
        <taxon>Pseudomonadati</taxon>
        <taxon>Bacteroidota</taxon>
        <taxon>Cytophagia</taxon>
        <taxon>Cytophagales</taxon>
        <taxon>Hymenobacteraceae</taxon>
        <taxon>Pontibacter</taxon>
    </lineage>
</organism>
<dbReference type="AlphaFoldDB" id="A0A923SMY3"/>
<evidence type="ECO:0000313" key="3">
    <source>
        <dbReference type="EMBL" id="MBC5992635.1"/>
    </source>
</evidence>
<dbReference type="RefSeq" id="WP_187066565.1">
    <property type="nucleotide sequence ID" value="NZ_JACRVF010000001.1"/>
</dbReference>
<evidence type="ECO:0000313" key="4">
    <source>
        <dbReference type="Proteomes" id="UP000603640"/>
    </source>
</evidence>
<comment type="caution">
    <text evidence="3">The sequence shown here is derived from an EMBL/GenBank/DDBJ whole genome shotgun (WGS) entry which is preliminary data.</text>
</comment>
<feature type="signal peptide" evidence="1">
    <location>
        <begin position="1"/>
        <end position="26"/>
    </location>
</feature>
<proteinExistence type="predicted"/>
<dbReference type="Proteomes" id="UP000603640">
    <property type="component" value="Unassembled WGS sequence"/>
</dbReference>
<reference evidence="3" key="1">
    <citation type="submission" date="2020-08" db="EMBL/GenBank/DDBJ databases">
        <title>Pontibacter sp. SD6 16S ribosomal RNA gene Genome sequencing and assembly.</title>
        <authorList>
            <person name="Kang M."/>
        </authorList>
    </citation>
    <scope>NUCLEOTIDE SEQUENCE</scope>
    <source>
        <strain evidence="3">SD6</strain>
    </source>
</reference>
<dbReference type="Pfam" id="PF13767">
    <property type="entry name" value="DUF4168"/>
    <property type="match status" value="1"/>
</dbReference>
<protein>
    <submittedName>
        <fullName evidence="3">DUF4168 domain-containing protein</fullName>
    </submittedName>
</protein>
<sequence length="163" mass="17935">MVLLKKGTIAAAFVVASMFAGQAAFAQDTEAPITKEQLEAVEFSDDELSKFIKANTAAVELEKQGREAVVTTIEGTGLTVDRFNELAQANRDKKLDEVAKDDEKKAFGDAVRGVLKLRPENKQKVEKAITDQGLTLEQYNKIHAAFQKDKAVQAKVQLLLQEK</sequence>
<accession>A0A923SMY3</accession>
<evidence type="ECO:0000259" key="2">
    <source>
        <dbReference type="Pfam" id="PF13767"/>
    </source>
</evidence>
<gene>
    <name evidence="3" type="ORF">H8S84_07300</name>
</gene>
<dbReference type="EMBL" id="JACRVF010000001">
    <property type="protein sequence ID" value="MBC5992635.1"/>
    <property type="molecule type" value="Genomic_DNA"/>
</dbReference>
<keyword evidence="1" id="KW-0732">Signal</keyword>